<dbReference type="PANTHER" id="PTHR12684:SF2">
    <property type="entry name" value="TRNA 2'-PHOSPHOTRANSFERASE 1"/>
    <property type="match status" value="1"/>
</dbReference>
<evidence type="ECO:0000256" key="1">
    <source>
        <dbReference type="ARBA" id="ARBA00009836"/>
    </source>
</evidence>
<keyword evidence="2 5" id="KW-0808">Transferase</keyword>
<dbReference type="InterPro" id="IPR022928">
    <property type="entry name" value="RNA_2'-PTrans_KptA"/>
</dbReference>
<dbReference type="GO" id="GO:0003950">
    <property type="term" value="F:NAD+ poly-ADP-ribosyltransferase activity"/>
    <property type="evidence" value="ECO:0007669"/>
    <property type="project" value="InterPro"/>
</dbReference>
<protein>
    <recommendedName>
        <fullName evidence="5">Probable RNA 2'-phosphotransferase</fullName>
        <ecNumber evidence="5">2.7.1.-</ecNumber>
    </recommendedName>
</protein>
<dbReference type="HAMAP" id="MF_00299">
    <property type="entry name" value="KptA"/>
    <property type="match status" value="1"/>
</dbReference>
<dbReference type="InterPro" id="IPR042081">
    <property type="entry name" value="RNA_2'-PTrans_C"/>
</dbReference>
<proteinExistence type="inferred from homology"/>
<dbReference type="OrthoDB" id="4537997at2"/>
<dbReference type="Pfam" id="PF01885">
    <property type="entry name" value="PTS_2-RNA"/>
    <property type="match status" value="1"/>
</dbReference>
<reference evidence="6 7" key="1">
    <citation type="submission" date="2015-03" db="EMBL/GenBank/DDBJ databases">
        <title>Genome sequencing of Methylobacterium tarhaniae DSM 25844.</title>
        <authorList>
            <person name="Chaudhry V."/>
            <person name="Patil P.B."/>
        </authorList>
    </citation>
    <scope>NUCLEOTIDE SEQUENCE [LARGE SCALE GENOMIC DNA]</scope>
    <source>
        <strain evidence="6 7">DSM 25844</strain>
    </source>
</reference>
<dbReference type="Proteomes" id="UP000036449">
    <property type="component" value="Unassembled WGS sequence"/>
</dbReference>
<evidence type="ECO:0000256" key="5">
    <source>
        <dbReference type="HAMAP-Rule" id="MF_00299"/>
    </source>
</evidence>
<dbReference type="PATRIC" id="fig|1187852.3.peg.1020"/>
<organism evidence="6 7">
    <name type="scientific">Methylobacterium tarhaniae</name>
    <dbReference type="NCBI Taxonomy" id="1187852"/>
    <lineage>
        <taxon>Bacteria</taxon>
        <taxon>Pseudomonadati</taxon>
        <taxon>Pseudomonadota</taxon>
        <taxon>Alphaproteobacteria</taxon>
        <taxon>Hyphomicrobiales</taxon>
        <taxon>Methylobacteriaceae</taxon>
        <taxon>Methylobacterium</taxon>
    </lineage>
</organism>
<gene>
    <name evidence="5" type="primary">kptA</name>
    <name evidence="6" type="ORF">VQ03_18575</name>
</gene>
<dbReference type="EC" id="2.7.1.-" evidence="5"/>
<dbReference type="GO" id="GO:0000215">
    <property type="term" value="F:tRNA 2'-phosphotransferase activity"/>
    <property type="evidence" value="ECO:0007669"/>
    <property type="project" value="TreeGrafter"/>
</dbReference>
<keyword evidence="7" id="KW-1185">Reference proteome</keyword>
<dbReference type="RefSeq" id="WP_048452369.1">
    <property type="nucleotide sequence ID" value="NZ_LABZ01000129.1"/>
</dbReference>
<accession>A0A0J6SRG6</accession>
<keyword evidence="3 5" id="KW-0520">NAD</keyword>
<dbReference type="AlphaFoldDB" id="A0A0J6SRG6"/>
<comment type="caution">
    <text evidence="6">The sequence shown here is derived from an EMBL/GenBank/DDBJ whole genome shotgun (WGS) entry which is preliminary data.</text>
</comment>
<evidence type="ECO:0000256" key="2">
    <source>
        <dbReference type="ARBA" id="ARBA00022679"/>
    </source>
</evidence>
<dbReference type="Gene3D" id="1.10.10.970">
    <property type="entry name" value="RNA 2'-phosphotransferase, Tpt1/KptA family, N-terminal domain"/>
    <property type="match status" value="1"/>
</dbReference>
<dbReference type="InterPro" id="IPR042080">
    <property type="entry name" value="RNA_2'-PTrans_N"/>
</dbReference>
<evidence type="ECO:0000256" key="3">
    <source>
        <dbReference type="ARBA" id="ARBA00023027"/>
    </source>
</evidence>
<evidence type="ECO:0000256" key="4">
    <source>
        <dbReference type="ARBA" id="ARBA00025212"/>
    </source>
</evidence>
<dbReference type="EMBL" id="LABZ01000129">
    <property type="protein sequence ID" value="KMO37840.1"/>
    <property type="molecule type" value="Genomic_DNA"/>
</dbReference>
<comment type="similarity">
    <text evidence="1 5">Belongs to the KptA/TPT1 family.</text>
</comment>
<evidence type="ECO:0000313" key="6">
    <source>
        <dbReference type="EMBL" id="KMO37840.1"/>
    </source>
</evidence>
<name>A0A0J6SRG6_9HYPH</name>
<dbReference type="SUPFAM" id="SSF56399">
    <property type="entry name" value="ADP-ribosylation"/>
    <property type="match status" value="1"/>
</dbReference>
<evidence type="ECO:0000313" key="7">
    <source>
        <dbReference type="Proteomes" id="UP000036449"/>
    </source>
</evidence>
<sequence length="180" mass="19734">MTRDDTALSKTLSYWLRHKPESADLDLDPAGWARVDAVLAAFEAGGRRVDWETLLRVVETNDKARFELSADAGSIRARQGHSVTVAGDWSRSDPPDHLWHGTVERVWPAILAEGLQPMARHHVHLSPDPDTAARVGARRGRPVVLRVAAGRLAAAGHPFWVTGNGVWLAEHVPPDAITRS</sequence>
<dbReference type="InterPro" id="IPR002745">
    <property type="entry name" value="Ptrans_KptA/Tpt1"/>
</dbReference>
<dbReference type="Gene3D" id="3.20.170.30">
    <property type="match status" value="1"/>
</dbReference>
<dbReference type="GO" id="GO:0006388">
    <property type="term" value="P:tRNA splicing, via endonucleolytic cleavage and ligation"/>
    <property type="evidence" value="ECO:0007669"/>
    <property type="project" value="UniProtKB-UniRule"/>
</dbReference>
<dbReference type="PANTHER" id="PTHR12684">
    <property type="entry name" value="PUTATIVE PHOSPHOTRANSFERASE"/>
    <property type="match status" value="1"/>
</dbReference>
<comment type="function">
    <text evidence="4 5">Removes the 2'-phosphate from RNA via an intermediate in which the phosphate is ADP-ribosylated by NAD followed by a presumed transesterification to release the RNA and generate ADP-ribose 1''-2''-cyclic phosphate (APPR&gt;P). May function as an ADP-ribosylase.</text>
</comment>